<reference evidence="4" key="1">
    <citation type="submission" date="2021-01" db="EMBL/GenBank/DDBJ databases">
        <title>Whole genome shotgun sequence of Virgisporangium ochraceum NBRC 16418.</title>
        <authorList>
            <person name="Komaki H."/>
            <person name="Tamura T."/>
        </authorList>
    </citation>
    <scope>NUCLEOTIDE SEQUENCE</scope>
    <source>
        <strain evidence="4">NBRC 16418</strain>
    </source>
</reference>
<dbReference type="InterPro" id="IPR001638">
    <property type="entry name" value="Solute-binding_3/MltF_N"/>
</dbReference>
<dbReference type="PROSITE" id="PS51257">
    <property type="entry name" value="PROKAR_LIPOPROTEIN"/>
    <property type="match status" value="1"/>
</dbReference>
<keyword evidence="1 2" id="KW-0732">Signal</keyword>
<protein>
    <recommendedName>
        <fullName evidence="3">Solute-binding protein family 3/N-terminal domain-containing protein</fullName>
    </recommendedName>
</protein>
<dbReference type="SUPFAM" id="SSF53850">
    <property type="entry name" value="Periplasmic binding protein-like II"/>
    <property type="match status" value="1"/>
</dbReference>
<keyword evidence="5" id="KW-1185">Reference proteome</keyword>
<gene>
    <name evidence="4" type="ORF">Voc01_038260</name>
</gene>
<evidence type="ECO:0000313" key="4">
    <source>
        <dbReference type="EMBL" id="GIJ68909.1"/>
    </source>
</evidence>
<comment type="caution">
    <text evidence="4">The sequence shown here is derived from an EMBL/GenBank/DDBJ whole genome shotgun (WGS) entry which is preliminary data.</text>
</comment>
<sequence>MRLVVLVLLVLLGACGVPRDAGTTLDDVRGGVLRVGVTANEPWVTVADDGRVGGAEVTLVERLADDLDTTVEWYPGSESELMAALKHRVLDLVVGGLTDDAPWVKEASLTRPYITTRVLVAARPGVAVPAELSGTRVAARAGSEDIALLLKEDAVPVASRDPLASAADLPVVVDEWELAGLTASRHTLAEHKHVWAVPLGENGFQVAVEEFLLGLRRGEILEELAR</sequence>
<feature type="signal peptide" evidence="2">
    <location>
        <begin position="1"/>
        <end position="21"/>
    </location>
</feature>
<name>A0A8J3ZS47_9ACTN</name>
<dbReference type="Proteomes" id="UP000635606">
    <property type="component" value="Unassembled WGS sequence"/>
</dbReference>
<feature type="chain" id="PRO_5035253735" description="Solute-binding protein family 3/N-terminal domain-containing protein" evidence="2">
    <location>
        <begin position="22"/>
        <end position="226"/>
    </location>
</feature>
<accession>A0A8J3ZS47</accession>
<dbReference type="Pfam" id="PF00497">
    <property type="entry name" value="SBP_bac_3"/>
    <property type="match status" value="1"/>
</dbReference>
<dbReference type="RefSeq" id="WP_203928851.1">
    <property type="nucleotide sequence ID" value="NZ_BOPH01000053.1"/>
</dbReference>
<dbReference type="AlphaFoldDB" id="A0A8J3ZS47"/>
<evidence type="ECO:0000256" key="2">
    <source>
        <dbReference type="SAM" id="SignalP"/>
    </source>
</evidence>
<evidence type="ECO:0000259" key="3">
    <source>
        <dbReference type="Pfam" id="PF00497"/>
    </source>
</evidence>
<dbReference type="EMBL" id="BOPH01000053">
    <property type="protein sequence ID" value="GIJ68909.1"/>
    <property type="molecule type" value="Genomic_DNA"/>
</dbReference>
<dbReference type="Gene3D" id="3.40.190.10">
    <property type="entry name" value="Periplasmic binding protein-like II"/>
    <property type="match status" value="1"/>
</dbReference>
<organism evidence="4 5">
    <name type="scientific">Virgisporangium ochraceum</name>
    <dbReference type="NCBI Taxonomy" id="65505"/>
    <lineage>
        <taxon>Bacteria</taxon>
        <taxon>Bacillati</taxon>
        <taxon>Actinomycetota</taxon>
        <taxon>Actinomycetes</taxon>
        <taxon>Micromonosporales</taxon>
        <taxon>Micromonosporaceae</taxon>
        <taxon>Virgisporangium</taxon>
    </lineage>
</organism>
<feature type="domain" description="Solute-binding protein family 3/N-terminal" evidence="3">
    <location>
        <begin position="33"/>
        <end position="215"/>
    </location>
</feature>
<dbReference type="PANTHER" id="PTHR35936">
    <property type="entry name" value="MEMBRANE-BOUND LYTIC MUREIN TRANSGLYCOSYLASE F"/>
    <property type="match status" value="1"/>
</dbReference>
<evidence type="ECO:0000313" key="5">
    <source>
        <dbReference type="Proteomes" id="UP000635606"/>
    </source>
</evidence>
<evidence type="ECO:0000256" key="1">
    <source>
        <dbReference type="ARBA" id="ARBA00022729"/>
    </source>
</evidence>
<proteinExistence type="predicted"/>